<name>A0ABQ0IM83_9ACTN</name>
<dbReference type="InterPro" id="IPR036291">
    <property type="entry name" value="NAD(P)-bd_dom_sf"/>
</dbReference>
<dbReference type="Gene3D" id="3.40.50.720">
    <property type="entry name" value="NAD(P)-binding Rossmann-like Domain"/>
    <property type="match status" value="1"/>
</dbReference>
<dbReference type="SMART" id="SM00829">
    <property type="entry name" value="PKS_ER"/>
    <property type="match status" value="1"/>
</dbReference>
<evidence type="ECO:0000256" key="6">
    <source>
        <dbReference type="RuleBase" id="RU361277"/>
    </source>
</evidence>
<dbReference type="InterPro" id="IPR013149">
    <property type="entry name" value="ADH-like_C"/>
</dbReference>
<dbReference type="EMBL" id="BAOQ01000024">
    <property type="protein sequence ID" value="GAC84610.1"/>
    <property type="molecule type" value="Genomic_DNA"/>
</dbReference>
<dbReference type="PROSITE" id="PS00059">
    <property type="entry name" value="ADH_ZINC"/>
    <property type="match status" value="1"/>
</dbReference>
<proteinExistence type="inferred from homology"/>
<evidence type="ECO:0000256" key="1">
    <source>
        <dbReference type="ARBA" id="ARBA00001947"/>
    </source>
</evidence>
<dbReference type="InterPro" id="IPR020843">
    <property type="entry name" value="ER"/>
</dbReference>
<evidence type="ECO:0000313" key="9">
    <source>
        <dbReference type="Proteomes" id="UP000035021"/>
    </source>
</evidence>
<comment type="caution">
    <text evidence="8">The sequence shown here is derived from an EMBL/GenBank/DDBJ whole genome shotgun (WGS) entry which is preliminary data.</text>
</comment>
<dbReference type="Gene3D" id="3.90.180.10">
    <property type="entry name" value="Medium-chain alcohol dehydrogenases, catalytic domain"/>
    <property type="match status" value="1"/>
</dbReference>
<accession>A0ABQ0IM83</accession>
<feature type="domain" description="Enoyl reductase (ER)" evidence="7">
    <location>
        <begin position="14"/>
        <end position="364"/>
    </location>
</feature>
<dbReference type="CDD" id="cd08278">
    <property type="entry name" value="benzyl_alcohol_DH"/>
    <property type="match status" value="1"/>
</dbReference>
<reference evidence="8 9" key="1">
    <citation type="submission" date="2013-02" db="EMBL/GenBank/DDBJ databases">
        <title>Whole genome shotgun sequence of Gordonia paraffinivorans NBRC 108238.</title>
        <authorList>
            <person name="Isaki-Nakamura S."/>
            <person name="Hosoyama A."/>
            <person name="Tsuchikane K."/>
            <person name="Ando Y."/>
            <person name="Baba S."/>
            <person name="Ohji S."/>
            <person name="Hamada M."/>
            <person name="Tamura T."/>
            <person name="Yamazoe A."/>
            <person name="Yamazaki S."/>
            <person name="Fujita N."/>
        </authorList>
    </citation>
    <scope>NUCLEOTIDE SEQUENCE [LARGE SCALE GENOMIC DNA]</scope>
    <source>
        <strain evidence="8 9">NBRC 108238</strain>
    </source>
</reference>
<dbReference type="Proteomes" id="UP000035021">
    <property type="component" value="Unassembled WGS sequence"/>
</dbReference>
<gene>
    <name evidence="8" type="ORF">GP2_024_00370</name>
</gene>
<dbReference type="Pfam" id="PF08240">
    <property type="entry name" value="ADH_N"/>
    <property type="match status" value="1"/>
</dbReference>
<sequence length="367" mass="37724">MTIDITAACILEPGGPFTLREVQLAEPGPGEVLIEIRGMGLCHTDIAARFGLPAPMVLGHEGSGVVAAVGPEVSRVAVGDHVAVSFASCGECAQCRRDQPAYCVRFAELNYGGGLRADGTTPIQADGQNVASAFFGQSSFASHALAAERNVVKVDPSVPFEVVGPLGCGLQTGAGAVMNSLDCRPGESILITGAGPVGLAAVMAAKERGLTTIIVSDLDAQRRGLAEELGATATIDPTAGGLAEQVRGIIPDGVDYAFDNTGVPQVLQDAVGAIAPLGTLGFVGVPQDMAATFELPIVPAMVTGLTVRGITEGDSDPATFIPYLIELYRAGKFPVDRLISSFPFEEIEQAVKAQAAGEAVKVVLVRS</sequence>
<keyword evidence="9" id="KW-1185">Reference proteome</keyword>
<comment type="similarity">
    <text evidence="2 6">Belongs to the zinc-containing alcohol dehydrogenase family.</text>
</comment>
<dbReference type="InterPro" id="IPR002328">
    <property type="entry name" value="ADH_Zn_CS"/>
</dbReference>
<dbReference type="Pfam" id="PF00107">
    <property type="entry name" value="ADH_zinc_N"/>
    <property type="match status" value="1"/>
</dbReference>
<organism evidence="8 9">
    <name type="scientific">Gordonia paraffinivorans NBRC 108238</name>
    <dbReference type="NCBI Taxonomy" id="1223543"/>
    <lineage>
        <taxon>Bacteria</taxon>
        <taxon>Bacillati</taxon>
        <taxon>Actinomycetota</taxon>
        <taxon>Actinomycetes</taxon>
        <taxon>Mycobacteriales</taxon>
        <taxon>Gordoniaceae</taxon>
        <taxon>Gordonia</taxon>
    </lineage>
</organism>
<evidence type="ECO:0000313" key="8">
    <source>
        <dbReference type="EMBL" id="GAC84610.1"/>
    </source>
</evidence>
<dbReference type="InterPro" id="IPR011032">
    <property type="entry name" value="GroES-like_sf"/>
</dbReference>
<evidence type="ECO:0000259" key="7">
    <source>
        <dbReference type="SMART" id="SM00829"/>
    </source>
</evidence>
<evidence type="ECO:0000256" key="3">
    <source>
        <dbReference type="ARBA" id="ARBA00022723"/>
    </source>
</evidence>
<evidence type="ECO:0000256" key="4">
    <source>
        <dbReference type="ARBA" id="ARBA00022833"/>
    </source>
</evidence>
<keyword evidence="5" id="KW-0560">Oxidoreductase</keyword>
<dbReference type="InterPro" id="IPR013154">
    <property type="entry name" value="ADH-like_N"/>
</dbReference>
<comment type="cofactor">
    <cofactor evidence="1 6">
        <name>Zn(2+)</name>
        <dbReference type="ChEBI" id="CHEBI:29105"/>
    </cofactor>
</comment>
<evidence type="ECO:0000256" key="2">
    <source>
        <dbReference type="ARBA" id="ARBA00008072"/>
    </source>
</evidence>
<dbReference type="PANTHER" id="PTHR43350">
    <property type="entry name" value="NAD-DEPENDENT ALCOHOL DEHYDROGENASE"/>
    <property type="match status" value="1"/>
</dbReference>
<dbReference type="RefSeq" id="WP_006900843.1">
    <property type="nucleotide sequence ID" value="NZ_BAOQ01000024.1"/>
</dbReference>
<dbReference type="SUPFAM" id="SSF50129">
    <property type="entry name" value="GroES-like"/>
    <property type="match status" value="1"/>
</dbReference>
<keyword evidence="3 6" id="KW-0479">Metal-binding</keyword>
<evidence type="ECO:0000256" key="5">
    <source>
        <dbReference type="ARBA" id="ARBA00023002"/>
    </source>
</evidence>
<protein>
    <submittedName>
        <fullName evidence="8">Aryl-alcohol dehydrogenase</fullName>
    </submittedName>
</protein>
<dbReference type="PANTHER" id="PTHR43350:SF2">
    <property type="entry name" value="GROES-LIKE ZINC-BINDING ALCOHOL DEHYDROGENASE FAMILY PROTEIN"/>
    <property type="match status" value="1"/>
</dbReference>
<dbReference type="SUPFAM" id="SSF51735">
    <property type="entry name" value="NAD(P)-binding Rossmann-fold domains"/>
    <property type="match status" value="1"/>
</dbReference>
<keyword evidence="4 6" id="KW-0862">Zinc</keyword>